<evidence type="ECO:0000313" key="1">
    <source>
        <dbReference type="EMBL" id="EPE96233.1"/>
    </source>
</evidence>
<protein>
    <submittedName>
        <fullName evidence="1">Uncharacterized protein</fullName>
    </submittedName>
</protein>
<comment type="caution">
    <text evidence="1">The sequence shown here is derived from an EMBL/GenBank/DDBJ whole genome shotgun (WGS) entry which is preliminary data.</text>
</comment>
<sequence length="71" mass="8286">MLSRVQQAVLSSYQFKPRVFADLAEPIIHISDRSCSVRDSDNRMRIESRSERGKFRQHVLKIILARAFARP</sequence>
<keyword evidence="2" id="KW-1185">Reference proteome</keyword>
<dbReference type="HOGENOM" id="CLU_2737259_0_0_5"/>
<dbReference type="AlphaFoldDB" id="S3IAD5"/>
<reference evidence="1 2" key="1">
    <citation type="journal article" date="2012" name="J. Bacteriol.">
        <title>Genome sequence of Rhizobium grahamii CCGE502, a broad-host-range symbiont with low nodulation competitiveness in Phaseolus vulgaris.</title>
        <authorList>
            <person name="Althabegoiti M.J."/>
            <person name="Lozano L."/>
            <person name="Torres-Tejerizo G."/>
            <person name="Ormeno-Orrillo E."/>
            <person name="Rogel M.A."/>
            <person name="Gonzalez V."/>
            <person name="Martinez-Romero E."/>
        </authorList>
    </citation>
    <scope>NUCLEOTIDE SEQUENCE [LARGE SCALE GENOMIC DNA]</scope>
    <source>
        <strain evidence="1 2">CCGE 502</strain>
    </source>
</reference>
<dbReference type="EMBL" id="AEYE02000026">
    <property type="protein sequence ID" value="EPE96233.1"/>
    <property type="molecule type" value="Genomic_DNA"/>
</dbReference>
<evidence type="ECO:0000313" key="2">
    <source>
        <dbReference type="Proteomes" id="UP000014411"/>
    </source>
</evidence>
<dbReference type="STRING" id="990285.RGCCGE502_21150"/>
<gene>
    <name evidence="1" type="ORF">RGCCGE502_21150</name>
</gene>
<dbReference type="Proteomes" id="UP000014411">
    <property type="component" value="Unassembled WGS sequence"/>
</dbReference>
<organism evidence="1 2">
    <name type="scientific">Rhizobium grahamii CCGE 502</name>
    <dbReference type="NCBI Taxonomy" id="990285"/>
    <lineage>
        <taxon>Bacteria</taxon>
        <taxon>Pseudomonadati</taxon>
        <taxon>Pseudomonadota</taxon>
        <taxon>Alphaproteobacteria</taxon>
        <taxon>Hyphomicrobiales</taxon>
        <taxon>Rhizobiaceae</taxon>
        <taxon>Rhizobium/Agrobacterium group</taxon>
        <taxon>Rhizobium</taxon>
    </lineage>
</organism>
<accession>S3IAD5</accession>
<proteinExistence type="predicted"/>
<name>S3IAD5_9HYPH</name>